<dbReference type="RefSeq" id="WP_170284752.1">
    <property type="nucleotide sequence ID" value="NZ_VIVK01000001.1"/>
</dbReference>
<dbReference type="AlphaFoldDB" id="A0A561BXY7"/>
<evidence type="ECO:0000256" key="3">
    <source>
        <dbReference type="ARBA" id="ARBA00023136"/>
    </source>
</evidence>
<dbReference type="InterPro" id="IPR050490">
    <property type="entry name" value="Bact_solute-bd_prot1"/>
</dbReference>
<evidence type="ECO:0000313" key="8">
    <source>
        <dbReference type="Proteomes" id="UP000318380"/>
    </source>
</evidence>
<sequence length="585" mass="64704">MQQEKGRGLTRRRFVAGTLGVTAAAGSASLLSGCGPGEAVGASPDSLAAPPVTPGPKTSGIPYPDGYVGPVARKLGPIVTEPTKFVVVVPQDLTVGDWSKNKFTAWLEQRTGITIEFRQVAGADEDVTIKVNAMIAAGDIPDAFMGVKFSPSQLYLYGAQNLFVDQTQYTDKYAPNLQQMFHDYPLAKKLSTSPDGGVYVYPSFNDCYHCRAGKSRTWINARWLQQVGLAMPKTTDEFREVLRAFKKADPAGRGRTLPFVGYKEDGSNQVTVDKFVMNAFLYNPGSPWLVVDGGKVKTSYSQEGWREGLKYLNSLYAEGLLNRDAFSMTAEQLERAGNNKDGPLLGVFQGNYWGSAMDVDVEDPTARWHDYEAVPPLEGPDGFRVANWDHYTGFDPRLVITRKCRRPDLLVRWADFQLDLEVMMAAYAGPGSWSFAKRGDKAISGKQALFGISGTWAPDKTKDTWAQRNPNYRSGDFRLAERVDPAKPTFEKPLYEQTRDRYFPYAVEVDQQFPPVALEGDQAALDASLLLDLSGEVVQTMARFVTGKADPADDGQWNDYLGRLDKIGLRPYLDIQQAAYESFQG</sequence>
<dbReference type="Pfam" id="PF01547">
    <property type="entry name" value="SBP_bac_1"/>
    <property type="match status" value="1"/>
</dbReference>
<dbReference type="EMBL" id="VIVK01000001">
    <property type="protein sequence ID" value="TWD83701.1"/>
    <property type="molecule type" value="Genomic_DNA"/>
</dbReference>
<dbReference type="InterPro" id="IPR006311">
    <property type="entry name" value="TAT_signal"/>
</dbReference>
<accession>A0A561BXY7</accession>
<keyword evidence="8" id="KW-1185">Reference proteome</keyword>
<evidence type="ECO:0000256" key="6">
    <source>
        <dbReference type="SAM" id="MobiDB-lite"/>
    </source>
</evidence>
<dbReference type="PANTHER" id="PTHR43649:SF33">
    <property type="entry name" value="POLYGALACTURONAN_RHAMNOGALACTURONAN-BINDING PROTEIN YTCQ"/>
    <property type="match status" value="1"/>
</dbReference>
<reference evidence="7 8" key="1">
    <citation type="submission" date="2019-06" db="EMBL/GenBank/DDBJ databases">
        <title>Sequencing the genomes of 1000 actinobacteria strains.</title>
        <authorList>
            <person name="Klenk H.-P."/>
        </authorList>
    </citation>
    <scope>NUCLEOTIDE SEQUENCE [LARGE SCALE GENOMIC DNA]</scope>
    <source>
        <strain evidence="7 8">DSM 24683</strain>
    </source>
</reference>
<protein>
    <submittedName>
        <fullName evidence="7">Putative aldouronate transport system substrate-binding protein</fullName>
    </submittedName>
</protein>
<keyword evidence="5" id="KW-0449">Lipoprotein</keyword>
<dbReference type="Gene3D" id="3.40.190.10">
    <property type="entry name" value="Periplasmic binding protein-like II"/>
    <property type="match status" value="2"/>
</dbReference>
<keyword evidence="1" id="KW-1003">Cell membrane</keyword>
<dbReference type="PROSITE" id="PS51318">
    <property type="entry name" value="TAT"/>
    <property type="match status" value="1"/>
</dbReference>
<evidence type="ECO:0000256" key="1">
    <source>
        <dbReference type="ARBA" id="ARBA00022475"/>
    </source>
</evidence>
<keyword evidence="4" id="KW-0564">Palmitate</keyword>
<evidence type="ECO:0000256" key="2">
    <source>
        <dbReference type="ARBA" id="ARBA00022729"/>
    </source>
</evidence>
<dbReference type="Proteomes" id="UP000318380">
    <property type="component" value="Unassembled WGS sequence"/>
</dbReference>
<dbReference type="InterPro" id="IPR006059">
    <property type="entry name" value="SBP"/>
</dbReference>
<evidence type="ECO:0000256" key="4">
    <source>
        <dbReference type="ARBA" id="ARBA00023139"/>
    </source>
</evidence>
<gene>
    <name evidence="7" type="ORF">FB561_4870</name>
</gene>
<evidence type="ECO:0000256" key="5">
    <source>
        <dbReference type="ARBA" id="ARBA00023288"/>
    </source>
</evidence>
<dbReference type="PROSITE" id="PS51257">
    <property type="entry name" value="PROKAR_LIPOPROTEIN"/>
    <property type="match status" value="1"/>
</dbReference>
<comment type="caution">
    <text evidence="7">The sequence shown here is derived from an EMBL/GenBank/DDBJ whole genome shotgun (WGS) entry which is preliminary data.</text>
</comment>
<organism evidence="7 8">
    <name type="scientific">Kribbella amoyensis</name>
    <dbReference type="NCBI Taxonomy" id="996641"/>
    <lineage>
        <taxon>Bacteria</taxon>
        <taxon>Bacillati</taxon>
        <taxon>Actinomycetota</taxon>
        <taxon>Actinomycetes</taxon>
        <taxon>Propionibacteriales</taxon>
        <taxon>Kribbellaceae</taxon>
        <taxon>Kribbella</taxon>
    </lineage>
</organism>
<dbReference type="SUPFAM" id="SSF53850">
    <property type="entry name" value="Periplasmic binding protein-like II"/>
    <property type="match status" value="1"/>
</dbReference>
<evidence type="ECO:0000313" key="7">
    <source>
        <dbReference type="EMBL" id="TWD83701.1"/>
    </source>
</evidence>
<proteinExistence type="predicted"/>
<name>A0A561BXY7_9ACTN</name>
<keyword evidence="2" id="KW-0732">Signal</keyword>
<keyword evidence="3" id="KW-0472">Membrane</keyword>
<feature type="region of interest" description="Disordered" evidence="6">
    <location>
        <begin position="40"/>
        <end position="63"/>
    </location>
</feature>
<dbReference type="PANTHER" id="PTHR43649">
    <property type="entry name" value="ARABINOSE-BINDING PROTEIN-RELATED"/>
    <property type="match status" value="1"/>
</dbReference>